<feature type="compositionally biased region" description="Basic residues" evidence="1">
    <location>
        <begin position="50"/>
        <end position="65"/>
    </location>
</feature>
<keyword evidence="3" id="KW-1185">Reference proteome</keyword>
<feature type="region of interest" description="Disordered" evidence="1">
    <location>
        <begin position="118"/>
        <end position="151"/>
    </location>
</feature>
<feature type="non-terminal residue" evidence="2">
    <location>
        <position position="1"/>
    </location>
</feature>
<protein>
    <recommendedName>
        <fullName evidence="4">ADP-ribosylation factor-like protein 6-interacting protein 4</fullName>
    </recommendedName>
</protein>
<dbReference type="Proteomes" id="UP001189429">
    <property type="component" value="Unassembled WGS sequence"/>
</dbReference>
<name>A0ABN9XVT0_9DINO</name>
<evidence type="ECO:0000313" key="2">
    <source>
        <dbReference type="EMBL" id="CAK0904205.1"/>
    </source>
</evidence>
<organism evidence="2 3">
    <name type="scientific">Prorocentrum cordatum</name>
    <dbReference type="NCBI Taxonomy" id="2364126"/>
    <lineage>
        <taxon>Eukaryota</taxon>
        <taxon>Sar</taxon>
        <taxon>Alveolata</taxon>
        <taxon>Dinophyceae</taxon>
        <taxon>Prorocentrales</taxon>
        <taxon>Prorocentraceae</taxon>
        <taxon>Prorocentrum</taxon>
    </lineage>
</organism>
<feature type="region of interest" description="Disordered" evidence="1">
    <location>
        <begin position="178"/>
        <end position="197"/>
    </location>
</feature>
<feature type="compositionally biased region" description="Low complexity" evidence="1">
    <location>
        <begin position="28"/>
        <end position="42"/>
    </location>
</feature>
<evidence type="ECO:0000313" key="3">
    <source>
        <dbReference type="Proteomes" id="UP001189429"/>
    </source>
</evidence>
<gene>
    <name evidence="2" type="ORF">PCOR1329_LOCUS80310</name>
</gene>
<evidence type="ECO:0000256" key="1">
    <source>
        <dbReference type="SAM" id="MobiDB-lite"/>
    </source>
</evidence>
<reference evidence="2" key="1">
    <citation type="submission" date="2023-10" db="EMBL/GenBank/DDBJ databases">
        <authorList>
            <person name="Chen Y."/>
            <person name="Shah S."/>
            <person name="Dougan E. K."/>
            <person name="Thang M."/>
            <person name="Chan C."/>
        </authorList>
    </citation>
    <scope>NUCLEOTIDE SEQUENCE [LARGE SCALE GENOMIC DNA]</scope>
</reference>
<feature type="compositionally biased region" description="Basic and acidic residues" evidence="1">
    <location>
        <begin position="178"/>
        <end position="188"/>
    </location>
</feature>
<sequence>LDVGPSALVSVLRLQFRIAPITGFLMARSSRSSGGSSSSSDSHSLDQPKSKKTHKGKQRKKKDKKQKRDTNDKKKHRKEKKALKERRRRQKEQEEQASFEQSMAYAKEVAAANMGLRAAADEEREARRQKKASKAAARAAETPSITSDASRAAVVASAKIPLQRGACAVVVDANDFDPTKKPDADYSRPDPLAVANSGLDVQRAISMMDRSHYTTEQLKMHDARNARLGT</sequence>
<accession>A0ABN9XVT0</accession>
<feature type="compositionally biased region" description="Basic residues" evidence="1">
    <location>
        <begin position="73"/>
        <end position="90"/>
    </location>
</feature>
<dbReference type="EMBL" id="CAUYUJ010021370">
    <property type="protein sequence ID" value="CAK0904205.1"/>
    <property type="molecule type" value="Genomic_DNA"/>
</dbReference>
<evidence type="ECO:0008006" key="4">
    <source>
        <dbReference type="Google" id="ProtNLM"/>
    </source>
</evidence>
<proteinExistence type="predicted"/>
<comment type="caution">
    <text evidence="2">The sequence shown here is derived from an EMBL/GenBank/DDBJ whole genome shotgun (WGS) entry which is preliminary data.</text>
</comment>
<feature type="region of interest" description="Disordered" evidence="1">
    <location>
        <begin position="28"/>
        <end position="100"/>
    </location>
</feature>